<evidence type="ECO:0000256" key="2">
    <source>
        <dbReference type="SAM" id="Phobius"/>
    </source>
</evidence>
<comment type="caution">
    <text evidence="3">The sequence shown here is derived from an EMBL/GenBank/DDBJ whole genome shotgun (WGS) entry which is preliminary data.</text>
</comment>
<evidence type="ECO:0000313" key="4">
    <source>
        <dbReference type="Proteomes" id="UP001367508"/>
    </source>
</evidence>
<evidence type="ECO:0000313" key="3">
    <source>
        <dbReference type="EMBL" id="KAK7359122.1"/>
    </source>
</evidence>
<accession>A0AAN9MVV4</accession>
<proteinExistence type="predicted"/>
<dbReference type="EMBL" id="JAYMYQ010000001">
    <property type="protein sequence ID" value="KAK7359122.1"/>
    <property type="molecule type" value="Genomic_DNA"/>
</dbReference>
<keyword evidence="2" id="KW-0472">Membrane</keyword>
<evidence type="ECO:0000256" key="1">
    <source>
        <dbReference type="SAM" id="MobiDB-lite"/>
    </source>
</evidence>
<protein>
    <recommendedName>
        <fullName evidence="5">Transmembrane protein</fullName>
    </recommendedName>
</protein>
<keyword evidence="4" id="KW-1185">Reference proteome</keyword>
<dbReference type="AlphaFoldDB" id="A0AAN9MVV4"/>
<feature type="transmembrane region" description="Helical" evidence="2">
    <location>
        <begin position="71"/>
        <end position="91"/>
    </location>
</feature>
<keyword evidence="2" id="KW-0812">Transmembrane</keyword>
<name>A0AAN9MVV4_CANGL</name>
<evidence type="ECO:0008006" key="5">
    <source>
        <dbReference type="Google" id="ProtNLM"/>
    </source>
</evidence>
<gene>
    <name evidence="3" type="ORF">VNO77_01068</name>
</gene>
<organism evidence="3 4">
    <name type="scientific">Canavalia gladiata</name>
    <name type="common">Sword bean</name>
    <name type="synonym">Dolichos gladiatus</name>
    <dbReference type="NCBI Taxonomy" id="3824"/>
    <lineage>
        <taxon>Eukaryota</taxon>
        <taxon>Viridiplantae</taxon>
        <taxon>Streptophyta</taxon>
        <taxon>Embryophyta</taxon>
        <taxon>Tracheophyta</taxon>
        <taxon>Spermatophyta</taxon>
        <taxon>Magnoliopsida</taxon>
        <taxon>eudicotyledons</taxon>
        <taxon>Gunneridae</taxon>
        <taxon>Pentapetalae</taxon>
        <taxon>rosids</taxon>
        <taxon>fabids</taxon>
        <taxon>Fabales</taxon>
        <taxon>Fabaceae</taxon>
        <taxon>Papilionoideae</taxon>
        <taxon>50 kb inversion clade</taxon>
        <taxon>NPAAA clade</taxon>
        <taxon>indigoferoid/millettioid clade</taxon>
        <taxon>Phaseoleae</taxon>
        <taxon>Canavalia</taxon>
    </lineage>
</organism>
<reference evidence="3 4" key="1">
    <citation type="submission" date="2024-01" db="EMBL/GenBank/DDBJ databases">
        <title>The genomes of 5 underutilized Papilionoideae crops provide insights into root nodulation and disease resistanc.</title>
        <authorList>
            <person name="Jiang F."/>
        </authorList>
    </citation>
    <scope>NUCLEOTIDE SEQUENCE [LARGE SCALE GENOMIC DNA]</scope>
    <source>
        <strain evidence="3">LVBAO_FW01</strain>
        <tissue evidence="3">Leaves</tissue>
    </source>
</reference>
<dbReference type="Proteomes" id="UP001367508">
    <property type="component" value="Unassembled WGS sequence"/>
</dbReference>
<feature type="region of interest" description="Disordered" evidence="1">
    <location>
        <begin position="1"/>
        <end position="21"/>
    </location>
</feature>
<sequence length="109" mass="12421">MTEGAQRKNRRRVTTSPAGRGHPCHFLIRIRRVRKESVVVLFESLLLEEQNPLSPKTQTLGGCETRCVLSFPLPLFLSLLLGFLNSSIWGLNPRFRFGFRGSISRFCIC</sequence>
<keyword evidence="2" id="KW-1133">Transmembrane helix</keyword>